<dbReference type="Pfam" id="PF02130">
    <property type="entry name" value="YbeY"/>
    <property type="match status" value="1"/>
</dbReference>
<keyword evidence="7" id="KW-0690">Ribosome biogenesis</keyword>
<dbReference type="GO" id="GO:0004521">
    <property type="term" value="F:RNA endonuclease activity"/>
    <property type="evidence" value="ECO:0007669"/>
    <property type="project" value="UniProtKB-UniRule"/>
</dbReference>
<evidence type="ECO:0000256" key="1">
    <source>
        <dbReference type="ARBA" id="ARBA00010875"/>
    </source>
</evidence>
<dbReference type="PROSITE" id="PS01306">
    <property type="entry name" value="UPF0054"/>
    <property type="match status" value="1"/>
</dbReference>
<dbReference type="InterPro" id="IPR023091">
    <property type="entry name" value="MetalPrtase_cat_dom_sf_prd"/>
</dbReference>
<dbReference type="GO" id="GO:0006364">
    <property type="term" value="P:rRNA processing"/>
    <property type="evidence" value="ECO:0007669"/>
    <property type="project" value="UniProtKB-UniRule"/>
</dbReference>
<comment type="subcellular location">
    <subcellularLocation>
        <location evidence="7">Cytoplasm</location>
    </subcellularLocation>
</comment>
<dbReference type="PANTHER" id="PTHR46986">
    <property type="entry name" value="ENDORIBONUCLEASE YBEY, CHLOROPLASTIC"/>
    <property type="match status" value="1"/>
</dbReference>
<dbReference type="EMBL" id="CACVAR010000006">
    <property type="protein sequence ID" value="CAA6798480.1"/>
    <property type="molecule type" value="Genomic_DNA"/>
</dbReference>
<comment type="similarity">
    <text evidence="1 7">Belongs to the endoribonuclease YbeY family.</text>
</comment>
<dbReference type="PANTHER" id="PTHR46986:SF1">
    <property type="entry name" value="ENDORIBONUCLEASE YBEY, CHLOROPLASTIC"/>
    <property type="match status" value="1"/>
</dbReference>
<name>A0A6S6S622_9BACT</name>
<keyword evidence="5 7" id="KW-0378">Hydrolase</keyword>
<evidence type="ECO:0000256" key="5">
    <source>
        <dbReference type="ARBA" id="ARBA00022801"/>
    </source>
</evidence>
<dbReference type="InterPro" id="IPR002036">
    <property type="entry name" value="YbeY"/>
</dbReference>
<dbReference type="NCBIfam" id="TIGR00043">
    <property type="entry name" value="rRNA maturation RNase YbeY"/>
    <property type="match status" value="1"/>
</dbReference>
<evidence type="ECO:0000256" key="3">
    <source>
        <dbReference type="ARBA" id="ARBA00022723"/>
    </source>
</evidence>
<keyword evidence="6 7" id="KW-0862">Zinc</keyword>
<organism evidence="8">
    <name type="scientific">uncultured Sulfurovum sp</name>
    <dbReference type="NCBI Taxonomy" id="269237"/>
    <lineage>
        <taxon>Bacteria</taxon>
        <taxon>Pseudomonadati</taxon>
        <taxon>Campylobacterota</taxon>
        <taxon>Epsilonproteobacteria</taxon>
        <taxon>Campylobacterales</taxon>
        <taxon>Sulfurovaceae</taxon>
        <taxon>Sulfurovum</taxon>
        <taxon>environmental samples</taxon>
    </lineage>
</organism>
<evidence type="ECO:0000256" key="6">
    <source>
        <dbReference type="ARBA" id="ARBA00022833"/>
    </source>
</evidence>
<evidence type="ECO:0000256" key="7">
    <source>
        <dbReference type="HAMAP-Rule" id="MF_00009"/>
    </source>
</evidence>
<evidence type="ECO:0000256" key="4">
    <source>
        <dbReference type="ARBA" id="ARBA00022759"/>
    </source>
</evidence>
<dbReference type="SUPFAM" id="SSF55486">
    <property type="entry name" value="Metalloproteases ('zincins'), catalytic domain"/>
    <property type="match status" value="1"/>
</dbReference>
<feature type="binding site" evidence="7">
    <location>
        <position position="133"/>
    </location>
    <ligand>
        <name>Zn(2+)</name>
        <dbReference type="ChEBI" id="CHEBI:29105"/>
        <note>catalytic</note>
    </ligand>
</feature>
<dbReference type="GO" id="GO:0008270">
    <property type="term" value="F:zinc ion binding"/>
    <property type="evidence" value="ECO:0007669"/>
    <property type="project" value="UniProtKB-UniRule"/>
</dbReference>
<sequence>MHTAFLLKIHPFLQVFYLFFGKLQAMLNIENLTDFVPNIKMLESIGNSVTSREIDLTLCYNDTIQQYNKEYRQQNKATDVLSFPIINDIITDNNFIPLGSIVISIDFVFNKAQEYKHSTESEMALLFIHGLLHLLGYDHESDNGEMREKEALIIQNFNLPSSLIVRTEEN</sequence>
<dbReference type="HAMAP" id="MF_00009">
    <property type="entry name" value="Endoribonucl_YbeY"/>
    <property type="match status" value="1"/>
</dbReference>
<reference evidence="8" key="1">
    <citation type="submission" date="2020-01" db="EMBL/GenBank/DDBJ databases">
        <authorList>
            <person name="Meier V. D."/>
            <person name="Meier V D."/>
        </authorList>
    </citation>
    <scope>NUCLEOTIDE SEQUENCE</scope>
    <source>
        <strain evidence="8">HLG_WM_MAG_03</strain>
    </source>
</reference>
<dbReference type="AlphaFoldDB" id="A0A6S6S622"/>
<gene>
    <name evidence="7" type="primary">ybeY</name>
    <name evidence="8" type="ORF">HELGO_WM27889</name>
</gene>
<proteinExistence type="inferred from homology"/>
<evidence type="ECO:0000256" key="2">
    <source>
        <dbReference type="ARBA" id="ARBA00022722"/>
    </source>
</evidence>
<evidence type="ECO:0000313" key="8">
    <source>
        <dbReference type="EMBL" id="CAA6798480.1"/>
    </source>
</evidence>
<comment type="function">
    <text evidence="7">Single strand-specific metallo-endoribonuclease involved in late-stage 70S ribosome quality control and in maturation of the 3' terminus of the 16S rRNA.</text>
</comment>
<comment type="cofactor">
    <cofactor evidence="7">
        <name>Zn(2+)</name>
        <dbReference type="ChEBI" id="CHEBI:29105"/>
    </cofactor>
    <text evidence="7">Binds 1 zinc ion.</text>
</comment>
<keyword evidence="7" id="KW-0963">Cytoplasm</keyword>
<keyword evidence="2 7" id="KW-0540">Nuclease</keyword>
<keyword evidence="4 7" id="KW-0255">Endonuclease</keyword>
<accession>A0A6S6S622</accession>
<feature type="binding site" evidence="7">
    <location>
        <position position="129"/>
    </location>
    <ligand>
        <name>Zn(2+)</name>
        <dbReference type="ChEBI" id="CHEBI:29105"/>
        <note>catalytic</note>
    </ligand>
</feature>
<dbReference type="EC" id="3.1.-.-" evidence="7"/>
<protein>
    <recommendedName>
        <fullName evidence="7">Endoribonuclease YbeY</fullName>
        <ecNumber evidence="7">3.1.-.-</ecNumber>
    </recommendedName>
</protein>
<dbReference type="GO" id="GO:0005737">
    <property type="term" value="C:cytoplasm"/>
    <property type="evidence" value="ECO:0007669"/>
    <property type="project" value="UniProtKB-SubCell"/>
</dbReference>
<dbReference type="Gene3D" id="3.40.390.30">
    <property type="entry name" value="Metalloproteases ('zincins'), catalytic domain"/>
    <property type="match status" value="1"/>
</dbReference>
<feature type="binding site" evidence="7">
    <location>
        <position position="139"/>
    </location>
    <ligand>
        <name>Zn(2+)</name>
        <dbReference type="ChEBI" id="CHEBI:29105"/>
        <note>catalytic</note>
    </ligand>
</feature>
<keyword evidence="7" id="KW-0698">rRNA processing</keyword>
<dbReference type="InterPro" id="IPR020549">
    <property type="entry name" value="YbeY_CS"/>
</dbReference>
<keyword evidence="3 7" id="KW-0479">Metal-binding</keyword>
<dbReference type="GO" id="GO:0004222">
    <property type="term" value="F:metalloendopeptidase activity"/>
    <property type="evidence" value="ECO:0007669"/>
    <property type="project" value="InterPro"/>
</dbReference>